<evidence type="ECO:0000256" key="1">
    <source>
        <dbReference type="SAM" id="MobiDB-lite"/>
    </source>
</evidence>
<gene>
    <name evidence="2" type="ORF">COCON_G00205480</name>
</gene>
<comment type="caution">
    <text evidence="2">The sequence shown here is derived from an EMBL/GenBank/DDBJ whole genome shotgun (WGS) entry which is preliminary data.</text>
</comment>
<organism evidence="2 3">
    <name type="scientific">Conger conger</name>
    <name type="common">Conger eel</name>
    <name type="synonym">Muraena conger</name>
    <dbReference type="NCBI Taxonomy" id="82655"/>
    <lineage>
        <taxon>Eukaryota</taxon>
        <taxon>Metazoa</taxon>
        <taxon>Chordata</taxon>
        <taxon>Craniata</taxon>
        <taxon>Vertebrata</taxon>
        <taxon>Euteleostomi</taxon>
        <taxon>Actinopterygii</taxon>
        <taxon>Neopterygii</taxon>
        <taxon>Teleostei</taxon>
        <taxon>Anguilliformes</taxon>
        <taxon>Congridae</taxon>
        <taxon>Conger</taxon>
    </lineage>
</organism>
<evidence type="ECO:0000313" key="3">
    <source>
        <dbReference type="Proteomes" id="UP001152803"/>
    </source>
</evidence>
<reference evidence="2" key="1">
    <citation type="journal article" date="2023" name="Science">
        <title>Genome structures resolve the early diversification of teleost fishes.</title>
        <authorList>
            <person name="Parey E."/>
            <person name="Louis A."/>
            <person name="Montfort J."/>
            <person name="Bouchez O."/>
            <person name="Roques C."/>
            <person name="Iampietro C."/>
            <person name="Lluch J."/>
            <person name="Castinel A."/>
            <person name="Donnadieu C."/>
            <person name="Desvignes T."/>
            <person name="Floi Bucao C."/>
            <person name="Jouanno E."/>
            <person name="Wen M."/>
            <person name="Mejri S."/>
            <person name="Dirks R."/>
            <person name="Jansen H."/>
            <person name="Henkel C."/>
            <person name="Chen W.J."/>
            <person name="Zahm M."/>
            <person name="Cabau C."/>
            <person name="Klopp C."/>
            <person name="Thompson A.W."/>
            <person name="Robinson-Rechavi M."/>
            <person name="Braasch I."/>
            <person name="Lecointre G."/>
            <person name="Bobe J."/>
            <person name="Postlethwait J.H."/>
            <person name="Berthelot C."/>
            <person name="Roest Crollius H."/>
            <person name="Guiguen Y."/>
        </authorList>
    </citation>
    <scope>NUCLEOTIDE SEQUENCE</scope>
    <source>
        <strain evidence="2">Concon-B</strain>
    </source>
</reference>
<keyword evidence="3" id="KW-1185">Reference proteome</keyword>
<feature type="region of interest" description="Disordered" evidence="1">
    <location>
        <begin position="118"/>
        <end position="145"/>
    </location>
</feature>
<proteinExistence type="predicted"/>
<protein>
    <submittedName>
        <fullName evidence="2">Uncharacterized protein</fullName>
    </submittedName>
</protein>
<evidence type="ECO:0000313" key="2">
    <source>
        <dbReference type="EMBL" id="KAJ8253936.1"/>
    </source>
</evidence>
<dbReference type="AlphaFoldDB" id="A0A9Q1CZP9"/>
<feature type="non-terminal residue" evidence="2">
    <location>
        <position position="145"/>
    </location>
</feature>
<feature type="compositionally biased region" description="Basic and acidic residues" evidence="1">
    <location>
        <begin position="136"/>
        <end position="145"/>
    </location>
</feature>
<accession>A0A9Q1CZP9</accession>
<dbReference type="EMBL" id="JAFJMO010000016">
    <property type="protein sequence ID" value="KAJ8253936.1"/>
    <property type="molecule type" value="Genomic_DNA"/>
</dbReference>
<name>A0A9Q1CZP9_CONCO</name>
<dbReference type="Proteomes" id="UP001152803">
    <property type="component" value="Unassembled WGS sequence"/>
</dbReference>
<sequence>NTLLVLYRNSANAYPLLPPTRYNCGQPNLIIKVMAAATRSNLDYAMIAATFTFWPLGKIVTHLPYPSAQERLYSLQSTLYIKRTGSVFDKLAPTSSRSSRSNLREGLQGFRDSYVTSVTQKTPSEEGAQGKQDSGLLEKGRAVHI</sequence>